<evidence type="ECO:0000313" key="1">
    <source>
        <dbReference type="EMBL" id="QEU86994.1"/>
    </source>
</evidence>
<proteinExistence type="predicted"/>
<sequence>MQGQMHVQLTEIGLPVPVVGQFFRRPRALFRLFPAFRPLPARPSPPLSCPFPTGLRGRIPFP</sequence>
<organism evidence="1 2">
    <name type="scientific">Streptomyces viridosporus T7A</name>
    <dbReference type="NCBI Taxonomy" id="665577"/>
    <lineage>
        <taxon>Bacteria</taxon>
        <taxon>Bacillati</taxon>
        <taxon>Actinomycetota</taxon>
        <taxon>Actinomycetes</taxon>
        <taxon>Kitasatosporales</taxon>
        <taxon>Streptomycetaceae</taxon>
        <taxon>Streptomyces</taxon>
    </lineage>
</organism>
<name>A0ABX6AIU3_STRVD</name>
<accession>A0ABX6AIU3</accession>
<keyword evidence="2" id="KW-1185">Reference proteome</keyword>
<dbReference type="EMBL" id="CP023700">
    <property type="protein sequence ID" value="QEU86994.1"/>
    <property type="molecule type" value="Genomic_DNA"/>
</dbReference>
<reference evidence="1 2" key="1">
    <citation type="submission" date="2017-09" db="EMBL/GenBank/DDBJ databases">
        <authorList>
            <person name="Lee N."/>
            <person name="Cho B.-K."/>
        </authorList>
    </citation>
    <scope>NUCLEOTIDE SEQUENCE [LARGE SCALE GENOMIC DNA]</scope>
    <source>
        <strain evidence="1 2">ATCC 39115</strain>
    </source>
</reference>
<protein>
    <submittedName>
        <fullName evidence="1">Uncharacterized protein</fullName>
    </submittedName>
</protein>
<gene>
    <name evidence="1" type="ORF">CP969_21690</name>
</gene>
<evidence type="ECO:0000313" key="2">
    <source>
        <dbReference type="Proteomes" id="UP000327143"/>
    </source>
</evidence>
<dbReference type="Proteomes" id="UP000327143">
    <property type="component" value="Chromosome"/>
</dbReference>